<evidence type="ECO:0000256" key="2">
    <source>
        <dbReference type="ARBA" id="ARBA00022692"/>
    </source>
</evidence>
<evidence type="ECO:0000256" key="3">
    <source>
        <dbReference type="ARBA" id="ARBA00022989"/>
    </source>
</evidence>
<dbReference type="Proteomes" id="UP000321058">
    <property type="component" value="Unassembled WGS sequence"/>
</dbReference>
<dbReference type="AlphaFoldDB" id="A0A512NG93"/>
<dbReference type="OrthoDB" id="9813689at2"/>
<dbReference type="EMBL" id="BKAJ01000090">
    <property type="protein sequence ID" value="GEP57966.1"/>
    <property type="molecule type" value="Genomic_DNA"/>
</dbReference>
<dbReference type="GO" id="GO:0003677">
    <property type="term" value="F:DNA binding"/>
    <property type="evidence" value="ECO:0007669"/>
    <property type="project" value="UniProtKB-KW"/>
</dbReference>
<organism evidence="7 8">
    <name type="scientific">Reyranella soli</name>
    <dbReference type="NCBI Taxonomy" id="1230389"/>
    <lineage>
        <taxon>Bacteria</taxon>
        <taxon>Pseudomonadati</taxon>
        <taxon>Pseudomonadota</taxon>
        <taxon>Alphaproteobacteria</taxon>
        <taxon>Hyphomicrobiales</taxon>
        <taxon>Reyranellaceae</taxon>
        <taxon>Reyranella</taxon>
    </lineage>
</organism>
<sequence>MDIERREVLADVAVHALGLALGAAGVVAMLWVALQSSGDGHLVPVSVYLAGLLAMLGCSAVYNVWRSCRWREWLRRFDHAAIFVMIAGTYTPLVLRLPGGWAIGLTTGVWTAALAGVAAKLFQPRRIEALSVALYLALGWVGVIAAEPLLAALDHTTLVLLLTGGVVYSVGVVFHLATRWPYARALWHGFVVIAAATHYAAIMTLLQA</sequence>
<dbReference type="GO" id="GO:0016020">
    <property type="term" value="C:membrane"/>
    <property type="evidence" value="ECO:0007669"/>
    <property type="project" value="UniProtKB-SubCell"/>
</dbReference>
<comment type="subcellular location">
    <subcellularLocation>
        <location evidence="1">Membrane</location>
        <topology evidence="1">Multi-pass membrane protein</topology>
    </subcellularLocation>
</comment>
<feature type="binding site" evidence="5">
    <location>
        <position position="188"/>
    </location>
    <ligand>
        <name>Zn(2+)</name>
        <dbReference type="ChEBI" id="CHEBI:29105"/>
    </ligand>
</feature>
<evidence type="ECO:0000313" key="7">
    <source>
        <dbReference type="EMBL" id="GEP57966.1"/>
    </source>
</evidence>
<feature type="transmembrane region" description="Helical" evidence="6">
    <location>
        <begin position="77"/>
        <end position="95"/>
    </location>
</feature>
<keyword evidence="3 6" id="KW-1133">Transmembrane helix</keyword>
<dbReference type="RefSeq" id="WP_147152741.1">
    <property type="nucleotide sequence ID" value="NZ_BKAJ01000090.1"/>
</dbReference>
<dbReference type="PANTHER" id="PTHR20855">
    <property type="entry name" value="ADIPOR/PROGESTIN RECEPTOR-RELATED"/>
    <property type="match status" value="1"/>
</dbReference>
<dbReference type="PANTHER" id="PTHR20855:SF3">
    <property type="entry name" value="LD03007P"/>
    <property type="match status" value="1"/>
</dbReference>
<evidence type="ECO:0000313" key="8">
    <source>
        <dbReference type="Proteomes" id="UP000321058"/>
    </source>
</evidence>
<keyword evidence="7" id="KW-0238">DNA-binding</keyword>
<keyword evidence="2 6" id="KW-0812">Transmembrane</keyword>
<evidence type="ECO:0000256" key="6">
    <source>
        <dbReference type="SAM" id="Phobius"/>
    </source>
</evidence>
<feature type="transmembrane region" description="Helical" evidence="6">
    <location>
        <begin position="158"/>
        <end position="178"/>
    </location>
</feature>
<accession>A0A512NG93</accession>
<protein>
    <submittedName>
        <fullName evidence="7">DNA-binding protein</fullName>
    </submittedName>
</protein>
<gene>
    <name evidence="7" type="ORF">RSO01_51320</name>
</gene>
<keyword evidence="8" id="KW-1185">Reference proteome</keyword>
<dbReference type="GO" id="GO:0046872">
    <property type="term" value="F:metal ion binding"/>
    <property type="evidence" value="ECO:0007669"/>
    <property type="project" value="UniProtKB-KW"/>
</dbReference>
<keyword evidence="5" id="KW-0479">Metal-binding</keyword>
<feature type="transmembrane region" description="Helical" evidence="6">
    <location>
        <begin position="129"/>
        <end position="146"/>
    </location>
</feature>
<dbReference type="Pfam" id="PF03006">
    <property type="entry name" value="HlyIII"/>
    <property type="match status" value="1"/>
</dbReference>
<reference evidence="7 8" key="1">
    <citation type="submission" date="2019-07" db="EMBL/GenBank/DDBJ databases">
        <title>Whole genome shotgun sequence of Reyranella soli NBRC 108950.</title>
        <authorList>
            <person name="Hosoyama A."/>
            <person name="Uohara A."/>
            <person name="Ohji S."/>
            <person name="Ichikawa N."/>
        </authorList>
    </citation>
    <scope>NUCLEOTIDE SEQUENCE [LARGE SCALE GENOMIC DNA]</scope>
    <source>
        <strain evidence="7 8">NBRC 108950</strain>
    </source>
</reference>
<proteinExistence type="predicted"/>
<dbReference type="InterPro" id="IPR004254">
    <property type="entry name" value="AdipoR/HlyIII-related"/>
</dbReference>
<comment type="caution">
    <text evidence="7">The sequence shown here is derived from an EMBL/GenBank/DDBJ whole genome shotgun (WGS) entry which is preliminary data.</text>
</comment>
<feature type="transmembrane region" description="Helical" evidence="6">
    <location>
        <begin position="12"/>
        <end position="33"/>
    </location>
</feature>
<evidence type="ECO:0000256" key="4">
    <source>
        <dbReference type="ARBA" id="ARBA00023136"/>
    </source>
</evidence>
<evidence type="ECO:0000256" key="5">
    <source>
        <dbReference type="PIRSR" id="PIRSR604254-1"/>
    </source>
</evidence>
<feature type="transmembrane region" description="Helical" evidence="6">
    <location>
        <begin position="45"/>
        <end position="65"/>
    </location>
</feature>
<keyword evidence="4 6" id="KW-0472">Membrane</keyword>
<name>A0A512NG93_9HYPH</name>
<feature type="transmembrane region" description="Helical" evidence="6">
    <location>
        <begin position="101"/>
        <end position="122"/>
    </location>
</feature>
<feature type="transmembrane region" description="Helical" evidence="6">
    <location>
        <begin position="185"/>
        <end position="206"/>
    </location>
</feature>
<keyword evidence="5" id="KW-0862">Zinc</keyword>
<evidence type="ECO:0000256" key="1">
    <source>
        <dbReference type="ARBA" id="ARBA00004141"/>
    </source>
</evidence>